<evidence type="ECO:0000313" key="3">
    <source>
        <dbReference type="Proteomes" id="UP000248795"/>
    </source>
</evidence>
<proteinExistence type="predicted"/>
<feature type="transmembrane region" description="Helical" evidence="1">
    <location>
        <begin position="66"/>
        <end position="86"/>
    </location>
</feature>
<accession>A0A2W2C7X0</accession>
<comment type="caution">
    <text evidence="2">The sequence shown here is derived from an EMBL/GenBank/DDBJ whole genome shotgun (WGS) entry which is preliminary data.</text>
</comment>
<name>A0A2W2C7X0_9HYPH</name>
<feature type="transmembrane region" description="Helical" evidence="1">
    <location>
        <begin position="106"/>
        <end position="123"/>
    </location>
</feature>
<evidence type="ECO:0000256" key="1">
    <source>
        <dbReference type="SAM" id="Phobius"/>
    </source>
</evidence>
<evidence type="ECO:0000313" key="2">
    <source>
        <dbReference type="EMBL" id="PZF76303.1"/>
    </source>
</evidence>
<protein>
    <submittedName>
        <fullName evidence="2">Uncharacterized protein</fullName>
    </submittedName>
</protein>
<keyword evidence="1" id="KW-1133">Transmembrane helix</keyword>
<dbReference type="AlphaFoldDB" id="A0A2W2C7X0"/>
<gene>
    <name evidence="2" type="ORF">DK847_14025</name>
</gene>
<feature type="transmembrane region" description="Helical" evidence="1">
    <location>
        <begin position="38"/>
        <end position="59"/>
    </location>
</feature>
<dbReference type="RefSeq" id="WP_111199140.1">
    <property type="nucleotide sequence ID" value="NZ_QKVK01000006.1"/>
</dbReference>
<reference evidence="3" key="1">
    <citation type="submission" date="2018-06" db="EMBL/GenBank/DDBJ databases">
        <title>Aestuariibacter litoralis strain KCTC 52945T.</title>
        <authorList>
            <person name="Li X."/>
            <person name="Salam N."/>
            <person name="Li J.-L."/>
            <person name="Chen Y.-M."/>
            <person name="Yang Z.-W."/>
            <person name="Zhang L.-Y."/>
            <person name="Han M.-X."/>
            <person name="Xiao M."/>
            <person name="Li W.-J."/>
        </authorList>
    </citation>
    <scope>NUCLEOTIDE SEQUENCE [LARGE SCALE GENOMIC DNA]</scope>
    <source>
        <strain evidence="3">KCTC 52945</strain>
    </source>
</reference>
<keyword evidence="3" id="KW-1185">Reference proteome</keyword>
<dbReference type="EMBL" id="QKVK01000006">
    <property type="protein sequence ID" value="PZF76303.1"/>
    <property type="molecule type" value="Genomic_DNA"/>
</dbReference>
<sequence>MARGLMVWLLIMVAETVHGVLRGLLLVPLTGAAAAERIGWPVAALLVLAITTLAIGWTGLATPRQLLRLGVVWAVLTVLFELGIGALRGLDAQGLAAALNPLTGSVPWSAALMVLAPLIAARLRGVR</sequence>
<keyword evidence="1" id="KW-0812">Transmembrane</keyword>
<keyword evidence="1" id="KW-0472">Membrane</keyword>
<organism evidence="2 3">
    <name type="scientific">Aestuariivirga litoralis</name>
    <dbReference type="NCBI Taxonomy" id="2650924"/>
    <lineage>
        <taxon>Bacteria</taxon>
        <taxon>Pseudomonadati</taxon>
        <taxon>Pseudomonadota</taxon>
        <taxon>Alphaproteobacteria</taxon>
        <taxon>Hyphomicrobiales</taxon>
        <taxon>Aestuariivirgaceae</taxon>
        <taxon>Aestuariivirga</taxon>
    </lineage>
</organism>
<dbReference type="Proteomes" id="UP000248795">
    <property type="component" value="Unassembled WGS sequence"/>
</dbReference>